<evidence type="ECO:0000256" key="1">
    <source>
        <dbReference type="ARBA" id="ARBA00004761"/>
    </source>
</evidence>
<dbReference type="Gene3D" id="3.20.20.70">
    <property type="entry name" value="Aldolase class I"/>
    <property type="match status" value="1"/>
</dbReference>
<name>A0A1I1ZFE3_9ACTN</name>
<keyword evidence="5" id="KW-0119">Carbohydrate metabolism</keyword>
<comment type="similarity">
    <text evidence="2">Belongs to the KHG/KDPG aldolase family.</text>
</comment>
<evidence type="ECO:0000313" key="6">
    <source>
        <dbReference type="EMBL" id="SFE29263.1"/>
    </source>
</evidence>
<dbReference type="RefSeq" id="WP_092928200.1">
    <property type="nucleotide sequence ID" value="NZ_FOMZ01000010.1"/>
</dbReference>
<dbReference type="Pfam" id="PF01081">
    <property type="entry name" value="Aldolase"/>
    <property type="match status" value="1"/>
</dbReference>
<dbReference type="InterPro" id="IPR000887">
    <property type="entry name" value="Aldlse_KDPG_KHG"/>
</dbReference>
<proteinExistence type="inferred from homology"/>
<evidence type="ECO:0000256" key="2">
    <source>
        <dbReference type="ARBA" id="ARBA00006906"/>
    </source>
</evidence>
<comment type="subunit">
    <text evidence="3">Homotrimer.</text>
</comment>
<dbReference type="AlphaFoldDB" id="A0A1I1ZFE3"/>
<keyword evidence="4" id="KW-0456">Lyase</keyword>
<evidence type="ECO:0000313" key="7">
    <source>
        <dbReference type="Proteomes" id="UP000198716"/>
    </source>
</evidence>
<sequence length="207" mass="21535">MYRWQVSSTIAEHGVVGIVRAADARSARRRATACLNAGLEVLEVSLTTSGATTVLRELRDEYPNALLGAGTVLDATSARLAVDAGARFLVSPSLHDEVISTGHRYGAAVLPGVDTPSELVRALEAGADAIKLFPASRWTPESMRDVLAALPQAPLVPTGGVSVDRAPDWIANGAVAVGMGSALSEGDQAEATERISGLLGRIRQARG</sequence>
<comment type="pathway">
    <text evidence="1">Carbohydrate acid metabolism.</text>
</comment>
<dbReference type="PANTHER" id="PTHR30246:SF1">
    <property type="entry name" value="2-DEHYDRO-3-DEOXY-6-PHOSPHOGALACTONATE ALDOLASE-RELATED"/>
    <property type="match status" value="1"/>
</dbReference>
<dbReference type="Proteomes" id="UP000198716">
    <property type="component" value="Unassembled WGS sequence"/>
</dbReference>
<dbReference type="InterPro" id="IPR013785">
    <property type="entry name" value="Aldolase_TIM"/>
</dbReference>
<evidence type="ECO:0000256" key="5">
    <source>
        <dbReference type="ARBA" id="ARBA00023277"/>
    </source>
</evidence>
<protein>
    <submittedName>
        <fullName evidence="6">2-dehydro-3-deoxyphosphogluconate aldolase / (4S)-4-hydroxy-2-oxoglutarate aldolase</fullName>
    </submittedName>
</protein>
<evidence type="ECO:0000256" key="4">
    <source>
        <dbReference type="ARBA" id="ARBA00023239"/>
    </source>
</evidence>
<gene>
    <name evidence="6" type="ORF">SAMN04487819_110182</name>
</gene>
<dbReference type="NCBIfam" id="TIGR01182">
    <property type="entry name" value="eda"/>
    <property type="match status" value="1"/>
</dbReference>
<accession>A0A1I1ZFE3</accession>
<reference evidence="7" key="1">
    <citation type="submission" date="2016-10" db="EMBL/GenBank/DDBJ databases">
        <authorList>
            <person name="Varghese N."/>
            <person name="Submissions S."/>
        </authorList>
    </citation>
    <scope>NUCLEOTIDE SEQUENCE [LARGE SCALE GENOMIC DNA]</scope>
    <source>
        <strain evidence="7">DSM 45004</strain>
    </source>
</reference>
<keyword evidence="7" id="KW-1185">Reference proteome</keyword>
<evidence type="ECO:0000256" key="3">
    <source>
        <dbReference type="ARBA" id="ARBA00011233"/>
    </source>
</evidence>
<dbReference type="PANTHER" id="PTHR30246">
    <property type="entry name" value="2-KETO-3-DEOXY-6-PHOSPHOGLUCONATE ALDOLASE"/>
    <property type="match status" value="1"/>
</dbReference>
<organism evidence="6 7">
    <name type="scientific">Actinopolyspora alba</name>
    <dbReference type="NCBI Taxonomy" id="673379"/>
    <lineage>
        <taxon>Bacteria</taxon>
        <taxon>Bacillati</taxon>
        <taxon>Actinomycetota</taxon>
        <taxon>Actinomycetes</taxon>
        <taxon>Actinopolysporales</taxon>
        <taxon>Actinopolysporaceae</taxon>
        <taxon>Actinopolyspora</taxon>
        <taxon>Actinopolyspora alba group</taxon>
    </lineage>
</organism>
<dbReference type="SUPFAM" id="SSF51569">
    <property type="entry name" value="Aldolase"/>
    <property type="match status" value="1"/>
</dbReference>
<dbReference type="EMBL" id="FOMZ01000010">
    <property type="protein sequence ID" value="SFE29263.1"/>
    <property type="molecule type" value="Genomic_DNA"/>
</dbReference>
<dbReference type="CDD" id="cd00452">
    <property type="entry name" value="KDPG_aldolase"/>
    <property type="match status" value="1"/>
</dbReference>
<dbReference type="GO" id="GO:0016829">
    <property type="term" value="F:lyase activity"/>
    <property type="evidence" value="ECO:0007669"/>
    <property type="project" value="UniProtKB-KW"/>
</dbReference>